<dbReference type="EMBL" id="JBHULV010000017">
    <property type="protein sequence ID" value="MFD2731220.1"/>
    <property type="molecule type" value="Genomic_DNA"/>
</dbReference>
<dbReference type="PANTHER" id="PTHR47623">
    <property type="entry name" value="OS09G0287300 PROTEIN"/>
    <property type="match status" value="1"/>
</dbReference>
<name>A0ABW5TR62_9SPHI</name>
<evidence type="ECO:0000313" key="1">
    <source>
        <dbReference type="EMBL" id="MFD2731220.1"/>
    </source>
</evidence>
<dbReference type="InterPro" id="IPR013078">
    <property type="entry name" value="His_Pase_superF_clade-1"/>
</dbReference>
<keyword evidence="2" id="KW-1185">Reference proteome</keyword>
<proteinExistence type="predicted"/>
<dbReference type="Pfam" id="PF00300">
    <property type="entry name" value="His_Phos_1"/>
    <property type="match status" value="1"/>
</dbReference>
<accession>A0ABW5TR62</accession>
<dbReference type="PANTHER" id="PTHR47623:SF1">
    <property type="entry name" value="OS09G0287300 PROTEIN"/>
    <property type="match status" value="1"/>
</dbReference>
<protein>
    <submittedName>
        <fullName evidence="1">SixA phosphatase family protein</fullName>
    </submittedName>
</protein>
<organism evidence="1 2">
    <name type="scientific">Pedobacter alpinus</name>
    <dbReference type="NCBI Taxonomy" id="1590643"/>
    <lineage>
        <taxon>Bacteria</taxon>
        <taxon>Pseudomonadati</taxon>
        <taxon>Bacteroidota</taxon>
        <taxon>Sphingobacteriia</taxon>
        <taxon>Sphingobacteriales</taxon>
        <taxon>Sphingobacteriaceae</taxon>
        <taxon>Pedobacter</taxon>
    </lineage>
</organism>
<reference evidence="2" key="1">
    <citation type="journal article" date="2019" name="Int. J. Syst. Evol. Microbiol.">
        <title>The Global Catalogue of Microorganisms (GCM) 10K type strain sequencing project: providing services to taxonomists for standard genome sequencing and annotation.</title>
        <authorList>
            <consortium name="The Broad Institute Genomics Platform"/>
            <consortium name="The Broad Institute Genome Sequencing Center for Infectious Disease"/>
            <person name="Wu L."/>
            <person name="Ma J."/>
        </authorList>
    </citation>
    <scope>NUCLEOTIDE SEQUENCE [LARGE SCALE GENOMIC DNA]</scope>
    <source>
        <strain evidence="2">KCTC 42456</strain>
    </source>
</reference>
<sequence length="167" mass="18883">MSKKLLLVRHAKSDWADIGLRDFDRPLNKRGLENAPEMGQRIYVKQIIPDKIVSSPALRALTTAKIFAKEWKMDINTITLNLDIYEASLKSLLNVVTELNDDDDYIALFGHNNAITDLVIYLTDADLFNIPTCGMALIDLPFESWKMVSKGTGSLVFYDYPKNTSLI</sequence>
<dbReference type="RefSeq" id="WP_379041146.1">
    <property type="nucleotide sequence ID" value="NZ_JBHSKW010000007.1"/>
</dbReference>
<dbReference type="SUPFAM" id="SSF53254">
    <property type="entry name" value="Phosphoglycerate mutase-like"/>
    <property type="match status" value="1"/>
</dbReference>
<dbReference type="Proteomes" id="UP001597546">
    <property type="component" value="Unassembled WGS sequence"/>
</dbReference>
<dbReference type="CDD" id="cd07067">
    <property type="entry name" value="HP_PGM_like"/>
    <property type="match status" value="1"/>
</dbReference>
<dbReference type="InterPro" id="IPR029033">
    <property type="entry name" value="His_PPase_superfam"/>
</dbReference>
<dbReference type="Gene3D" id="3.40.50.1240">
    <property type="entry name" value="Phosphoglycerate mutase-like"/>
    <property type="match status" value="1"/>
</dbReference>
<evidence type="ECO:0000313" key="2">
    <source>
        <dbReference type="Proteomes" id="UP001597546"/>
    </source>
</evidence>
<dbReference type="SMART" id="SM00855">
    <property type="entry name" value="PGAM"/>
    <property type="match status" value="1"/>
</dbReference>
<comment type="caution">
    <text evidence="1">The sequence shown here is derived from an EMBL/GenBank/DDBJ whole genome shotgun (WGS) entry which is preliminary data.</text>
</comment>
<gene>
    <name evidence="1" type="ORF">ACFSSE_05835</name>
</gene>